<dbReference type="Proteomes" id="UP000008315">
    <property type="component" value="Chromosome"/>
</dbReference>
<dbReference type="HOGENOM" id="CLU_068226_6_0_6"/>
<dbReference type="KEGG" id="mah:MEALZ_0482"/>
<evidence type="ECO:0000313" key="3">
    <source>
        <dbReference type="Proteomes" id="UP000008315"/>
    </source>
</evidence>
<dbReference type="InterPro" id="IPR036515">
    <property type="entry name" value="Transposase_17_sf"/>
</dbReference>
<dbReference type="STRING" id="1091494.MEALZ_0482"/>
<dbReference type="Gene3D" id="3.30.70.1290">
    <property type="entry name" value="Transposase IS200-like"/>
    <property type="match status" value="1"/>
</dbReference>
<sequence length="176" mass="21053">MANYRRYRVKGGTYFFTVAIYNRRQALLVDYIDALRDAFAEVKRAHPFHIDAIVILPEHMHCIWTLPEGDDAFSMRWRQIKSAFTEQLPDVEPRSASRKRKGERGIWHRRFWDHVIRDDNDFARHVDYIHFNPVKHGWVKQVADWPYSTFFRYVERGVYPLSWGSDYSDDLEVAGE</sequence>
<evidence type="ECO:0000259" key="1">
    <source>
        <dbReference type="SMART" id="SM01321"/>
    </source>
</evidence>
<dbReference type="RefSeq" id="WP_014146989.1">
    <property type="nucleotide sequence ID" value="NC_016112.1"/>
</dbReference>
<accession>G4SYI6</accession>
<dbReference type="NCBIfam" id="NF047646">
    <property type="entry name" value="REP_Tyr_transpos"/>
    <property type="match status" value="1"/>
</dbReference>
<dbReference type="InterPro" id="IPR052715">
    <property type="entry name" value="RAYT_transposase"/>
</dbReference>
<gene>
    <name evidence="2" type="ordered locus">MEALZ_0482</name>
</gene>
<dbReference type="SMART" id="SM01321">
    <property type="entry name" value="Y1_Tnp"/>
    <property type="match status" value="1"/>
</dbReference>
<name>G4SYI6_META2</name>
<dbReference type="GO" id="GO:0006313">
    <property type="term" value="P:DNA transposition"/>
    <property type="evidence" value="ECO:0007669"/>
    <property type="project" value="InterPro"/>
</dbReference>
<protein>
    <recommendedName>
        <fullName evidence="1">Transposase IS200-like domain-containing protein</fullName>
    </recommendedName>
</protein>
<proteinExistence type="predicted"/>
<dbReference type="GO" id="GO:0004803">
    <property type="term" value="F:transposase activity"/>
    <property type="evidence" value="ECO:0007669"/>
    <property type="project" value="InterPro"/>
</dbReference>
<dbReference type="PANTHER" id="PTHR36966:SF1">
    <property type="entry name" value="REP-ASSOCIATED TYROSINE TRANSPOSASE"/>
    <property type="match status" value="1"/>
</dbReference>
<dbReference type="SUPFAM" id="SSF143422">
    <property type="entry name" value="Transposase IS200-like"/>
    <property type="match status" value="1"/>
</dbReference>
<dbReference type="PATRIC" id="fig|271065.3.peg.499"/>
<dbReference type="EMBL" id="FO082060">
    <property type="protein sequence ID" value="CCE22180.1"/>
    <property type="molecule type" value="Genomic_DNA"/>
</dbReference>
<keyword evidence="3" id="KW-1185">Reference proteome</keyword>
<dbReference type="AlphaFoldDB" id="G4SYI6"/>
<feature type="domain" description="Transposase IS200-like" evidence="1">
    <location>
        <begin position="9"/>
        <end position="132"/>
    </location>
</feature>
<reference evidence="3" key="1">
    <citation type="journal article" date="2012" name="J. Bacteriol.">
        <title>Genome sequence of the haloalkaliphilic methanotrophic bacterium Methylomicrobium alcaliphilum 20Z.</title>
        <authorList>
            <person name="Vuilleumier S."/>
            <person name="Khmelenina V.N."/>
            <person name="Bringel F."/>
            <person name="Reshetnikov A.S."/>
            <person name="Lajus A."/>
            <person name="Mangenot S."/>
            <person name="Rouy Z."/>
            <person name="Op den Camp H.J."/>
            <person name="Jetten M.S."/>
            <person name="Dispirito A.A."/>
            <person name="Dunfield P."/>
            <person name="Klotz M.G."/>
            <person name="Semrau J.D."/>
            <person name="Stein L.Y."/>
            <person name="Barbe V."/>
            <person name="Medigue C."/>
            <person name="Trotsenko Y.A."/>
            <person name="Kalyuzhnaya M.G."/>
        </authorList>
    </citation>
    <scope>NUCLEOTIDE SEQUENCE [LARGE SCALE GENOMIC DNA]</scope>
    <source>
        <strain evidence="3">DSM 19304 / NCIMB 14124 / VKM B-2133 / 20Z</strain>
    </source>
</reference>
<dbReference type="PANTHER" id="PTHR36966">
    <property type="entry name" value="REP-ASSOCIATED TYROSINE TRANSPOSASE"/>
    <property type="match status" value="1"/>
</dbReference>
<organism evidence="2 3">
    <name type="scientific">Methylotuvimicrobium alcaliphilum (strain DSM 19304 / NCIMB 14124 / VKM B-2133 / 20Z)</name>
    <name type="common">Methylomicrobium alcaliphilum</name>
    <dbReference type="NCBI Taxonomy" id="1091494"/>
    <lineage>
        <taxon>Bacteria</taxon>
        <taxon>Pseudomonadati</taxon>
        <taxon>Pseudomonadota</taxon>
        <taxon>Gammaproteobacteria</taxon>
        <taxon>Methylococcales</taxon>
        <taxon>Methylococcaceae</taxon>
        <taxon>Methylotuvimicrobium</taxon>
    </lineage>
</organism>
<dbReference type="GO" id="GO:0043565">
    <property type="term" value="F:sequence-specific DNA binding"/>
    <property type="evidence" value="ECO:0007669"/>
    <property type="project" value="TreeGrafter"/>
</dbReference>
<evidence type="ECO:0000313" key="2">
    <source>
        <dbReference type="EMBL" id="CCE22180.1"/>
    </source>
</evidence>
<dbReference type="InterPro" id="IPR002686">
    <property type="entry name" value="Transposase_17"/>
</dbReference>